<evidence type="ECO:0000256" key="1">
    <source>
        <dbReference type="SAM" id="MobiDB-lite"/>
    </source>
</evidence>
<reference evidence="4" key="1">
    <citation type="journal article" date="2019" name="Int. J. Syst. Evol. Microbiol.">
        <title>The Global Catalogue of Microorganisms (GCM) 10K type strain sequencing project: providing services to taxonomists for standard genome sequencing and annotation.</title>
        <authorList>
            <consortium name="The Broad Institute Genomics Platform"/>
            <consortium name="The Broad Institute Genome Sequencing Center for Infectious Disease"/>
            <person name="Wu L."/>
            <person name="Ma J."/>
        </authorList>
    </citation>
    <scope>NUCLEOTIDE SEQUENCE [LARGE SCALE GENOMIC DNA]</scope>
    <source>
        <strain evidence="4">JCM 18304</strain>
    </source>
</reference>
<dbReference type="RefSeq" id="WP_345629108.1">
    <property type="nucleotide sequence ID" value="NZ_BAABJQ010000006.1"/>
</dbReference>
<proteinExistence type="predicted"/>
<dbReference type="EMBL" id="BAABJQ010000006">
    <property type="protein sequence ID" value="GAA5184203.1"/>
    <property type="molecule type" value="Genomic_DNA"/>
</dbReference>
<accession>A0ABP9RQ36</accession>
<feature type="region of interest" description="Disordered" evidence="1">
    <location>
        <begin position="66"/>
        <end position="97"/>
    </location>
</feature>
<evidence type="ECO:0000256" key="2">
    <source>
        <dbReference type="SAM" id="Phobius"/>
    </source>
</evidence>
<keyword evidence="4" id="KW-1185">Reference proteome</keyword>
<name>A0ABP9RQ36_9ACTN</name>
<organism evidence="3 4">
    <name type="scientific">Rugosimonospora acidiphila</name>
    <dbReference type="NCBI Taxonomy" id="556531"/>
    <lineage>
        <taxon>Bacteria</taxon>
        <taxon>Bacillati</taxon>
        <taxon>Actinomycetota</taxon>
        <taxon>Actinomycetes</taxon>
        <taxon>Micromonosporales</taxon>
        <taxon>Micromonosporaceae</taxon>
        <taxon>Rugosimonospora</taxon>
    </lineage>
</organism>
<protein>
    <submittedName>
        <fullName evidence="3">Uncharacterized protein</fullName>
    </submittedName>
</protein>
<dbReference type="Proteomes" id="UP001501570">
    <property type="component" value="Unassembled WGS sequence"/>
</dbReference>
<keyword evidence="2" id="KW-1133">Transmembrane helix</keyword>
<gene>
    <name evidence="3" type="ORF">GCM10023322_25150</name>
</gene>
<evidence type="ECO:0000313" key="3">
    <source>
        <dbReference type="EMBL" id="GAA5184203.1"/>
    </source>
</evidence>
<sequence>MTTDLEEQLTAGMRDAVDGLTLTRDVLADATRRHRRRTALHRTAYAAGVVGLVGALATVATVGIGGTTGTTGTTGAGGTTGTAGSGSGHGQPMAAGADSPALRLDAAIKASTETSYQVKITTVAPELPAWTTTGAFDPATTTGYLESPYTGSRPWYVAGFEHERLINGALYIGVPDSETGKVGWARYEGGQQRNLDYDEALGGALSGSDDSDGLFQLLRQTGGTVTQTSANAYRFELTVKNPKPAPGTLSGIVSDAFVGDVTLGADQRIATIAYQRTTAGEAHGEGVRTGHLQVTIELSGYGTPVRVDKPAVTAPSFTH</sequence>
<feature type="transmembrane region" description="Helical" evidence="2">
    <location>
        <begin position="43"/>
        <end position="64"/>
    </location>
</feature>
<keyword evidence="2" id="KW-0472">Membrane</keyword>
<feature type="compositionally biased region" description="Gly residues" evidence="1">
    <location>
        <begin position="66"/>
        <end position="89"/>
    </location>
</feature>
<keyword evidence="2" id="KW-0812">Transmembrane</keyword>
<evidence type="ECO:0000313" key="4">
    <source>
        <dbReference type="Proteomes" id="UP001501570"/>
    </source>
</evidence>
<comment type="caution">
    <text evidence="3">The sequence shown here is derived from an EMBL/GenBank/DDBJ whole genome shotgun (WGS) entry which is preliminary data.</text>
</comment>